<dbReference type="PANTHER" id="PTHR30055">
    <property type="entry name" value="HTH-TYPE TRANSCRIPTIONAL REGULATOR RUTR"/>
    <property type="match status" value="1"/>
</dbReference>
<evidence type="ECO:0000313" key="4">
    <source>
        <dbReference type="EMBL" id="GAA2157774.1"/>
    </source>
</evidence>
<evidence type="ECO:0000259" key="3">
    <source>
        <dbReference type="PROSITE" id="PS50977"/>
    </source>
</evidence>
<proteinExistence type="predicted"/>
<name>A0ABN3AAX7_9ACTN</name>
<dbReference type="SUPFAM" id="SSF46689">
    <property type="entry name" value="Homeodomain-like"/>
    <property type="match status" value="1"/>
</dbReference>
<feature type="DNA-binding region" description="H-T-H motif" evidence="2">
    <location>
        <begin position="33"/>
        <end position="52"/>
    </location>
</feature>
<dbReference type="Proteomes" id="UP001501020">
    <property type="component" value="Unassembled WGS sequence"/>
</dbReference>
<comment type="caution">
    <text evidence="4">The sequence shown here is derived from an EMBL/GenBank/DDBJ whole genome shotgun (WGS) entry which is preliminary data.</text>
</comment>
<sequence length="239" mass="24652">MGSVPTTGRDETRAAIVQAAARLLREAGTAGVTTRAVSAAAGVQAPTIYRLFGDKDGLLDAVAEQVMAAYVADKSARAGAEAGDPVADLRTGWHLHVEFGLANPDLFALLAAPQRSRGSRAVQSGTQVLHRRVQRLAEAGLLRVDQQRATDMLHAAGTGAVLAILALQPQRRDPGLADALFDAVSAAILADAPAVPAPGSLAVTIAFSTAVPDLPALSAGEKTLLGEWLDRSITALRDG</sequence>
<dbReference type="InterPro" id="IPR050109">
    <property type="entry name" value="HTH-type_TetR-like_transc_reg"/>
</dbReference>
<accession>A0ABN3AAX7</accession>
<dbReference type="PANTHER" id="PTHR30055:SF209">
    <property type="entry name" value="POSSIBLE TRANSCRIPTIONAL REGULATORY PROTEIN (PROBABLY TETR-FAMILY)"/>
    <property type="match status" value="1"/>
</dbReference>
<evidence type="ECO:0000256" key="1">
    <source>
        <dbReference type="ARBA" id="ARBA00023125"/>
    </source>
</evidence>
<protein>
    <submittedName>
        <fullName evidence="4">TetR/AcrR family transcriptional regulator</fullName>
    </submittedName>
</protein>
<dbReference type="PROSITE" id="PS50977">
    <property type="entry name" value="HTH_TETR_2"/>
    <property type="match status" value="1"/>
</dbReference>
<organism evidence="4 5">
    <name type="scientific">Actinomadura napierensis</name>
    <dbReference type="NCBI Taxonomy" id="267854"/>
    <lineage>
        <taxon>Bacteria</taxon>
        <taxon>Bacillati</taxon>
        <taxon>Actinomycetota</taxon>
        <taxon>Actinomycetes</taxon>
        <taxon>Streptosporangiales</taxon>
        <taxon>Thermomonosporaceae</taxon>
        <taxon>Actinomadura</taxon>
    </lineage>
</organism>
<evidence type="ECO:0000256" key="2">
    <source>
        <dbReference type="PROSITE-ProRule" id="PRU00335"/>
    </source>
</evidence>
<dbReference type="RefSeq" id="WP_344276834.1">
    <property type="nucleotide sequence ID" value="NZ_BAAAMR010000077.1"/>
</dbReference>
<feature type="domain" description="HTH tetR-type" evidence="3">
    <location>
        <begin position="10"/>
        <end position="70"/>
    </location>
</feature>
<reference evidence="4 5" key="1">
    <citation type="journal article" date="2019" name="Int. J. Syst. Evol. Microbiol.">
        <title>The Global Catalogue of Microorganisms (GCM) 10K type strain sequencing project: providing services to taxonomists for standard genome sequencing and annotation.</title>
        <authorList>
            <consortium name="The Broad Institute Genomics Platform"/>
            <consortium name="The Broad Institute Genome Sequencing Center for Infectious Disease"/>
            <person name="Wu L."/>
            <person name="Ma J."/>
        </authorList>
    </citation>
    <scope>NUCLEOTIDE SEQUENCE [LARGE SCALE GENOMIC DNA]</scope>
    <source>
        <strain evidence="4 5">JCM 13850</strain>
    </source>
</reference>
<keyword evidence="5" id="KW-1185">Reference proteome</keyword>
<dbReference type="InterPro" id="IPR001647">
    <property type="entry name" value="HTH_TetR"/>
</dbReference>
<keyword evidence="1 2" id="KW-0238">DNA-binding</keyword>
<evidence type="ECO:0000313" key="5">
    <source>
        <dbReference type="Proteomes" id="UP001501020"/>
    </source>
</evidence>
<dbReference type="InterPro" id="IPR009057">
    <property type="entry name" value="Homeodomain-like_sf"/>
</dbReference>
<dbReference type="Gene3D" id="1.10.10.60">
    <property type="entry name" value="Homeodomain-like"/>
    <property type="match status" value="1"/>
</dbReference>
<dbReference type="PRINTS" id="PR00455">
    <property type="entry name" value="HTHTETR"/>
</dbReference>
<dbReference type="Gene3D" id="1.10.357.10">
    <property type="entry name" value="Tetracycline Repressor, domain 2"/>
    <property type="match status" value="1"/>
</dbReference>
<dbReference type="Pfam" id="PF00440">
    <property type="entry name" value="TetR_N"/>
    <property type="match status" value="1"/>
</dbReference>
<dbReference type="EMBL" id="BAAAMR010000077">
    <property type="protein sequence ID" value="GAA2157774.1"/>
    <property type="molecule type" value="Genomic_DNA"/>
</dbReference>
<gene>
    <name evidence="4" type="ORF">GCM10009727_67920</name>
</gene>